<dbReference type="RefSeq" id="XP_007769465.1">
    <property type="nucleotide sequence ID" value="XM_007771275.1"/>
</dbReference>
<organism evidence="2 3">
    <name type="scientific">Coniophora puteana (strain RWD-64-598)</name>
    <name type="common">Brown rot fungus</name>
    <dbReference type="NCBI Taxonomy" id="741705"/>
    <lineage>
        <taxon>Eukaryota</taxon>
        <taxon>Fungi</taxon>
        <taxon>Dikarya</taxon>
        <taxon>Basidiomycota</taxon>
        <taxon>Agaricomycotina</taxon>
        <taxon>Agaricomycetes</taxon>
        <taxon>Agaricomycetidae</taxon>
        <taxon>Boletales</taxon>
        <taxon>Coniophorineae</taxon>
        <taxon>Coniophoraceae</taxon>
        <taxon>Coniophora</taxon>
    </lineage>
</organism>
<evidence type="ECO:0000313" key="2">
    <source>
        <dbReference type="EMBL" id="EIW80532.1"/>
    </source>
</evidence>
<dbReference type="GeneID" id="19201072"/>
<dbReference type="KEGG" id="cput:CONPUDRAFT_137701"/>
<feature type="region of interest" description="Disordered" evidence="1">
    <location>
        <begin position="792"/>
        <end position="824"/>
    </location>
</feature>
<comment type="caution">
    <text evidence="2">The sequence shown here is derived from an EMBL/GenBank/DDBJ whole genome shotgun (WGS) entry which is preliminary data.</text>
</comment>
<dbReference type="EMBL" id="JH711579">
    <property type="protein sequence ID" value="EIW80532.1"/>
    <property type="molecule type" value="Genomic_DNA"/>
</dbReference>
<dbReference type="Proteomes" id="UP000053558">
    <property type="component" value="Unassembled WGS sequence"/>
</dbReference>
<reference evidence="3" key="1">
    <citation type="journal article" date="2012" name="Science">
        <title>The Paleozoic origin of enzymatic lignin decomposition reconstructed from 31 fungal genomes.</title>
        <authorList>
            <person name="Floudas D."/>
            <person name="Binder M."/>
            <person name="Riley R."/>
            <person name="Barry K."/>
            <person name="Blanchette R.A."/>
            <person name="Henrissat B."/>
            <person name="Martinez A.T."/>
            <person name="Otillar R."/>
            <person name="Spatafora J.W."/>
            <person name="Yadav J.S."/>
            <person name="Aerts A."/>
            <person name="Benoit I."/>
            <person name="Boyd A."/>
            <person name="Carlson A."/>
            <person name="Copeland A."/>
            <person name="Coutinho P.M."/>
            <person name="de Vries R.P."/>
            <person name="Ferreira P."/>
            <person name="Findley K."/>
            <person name="Foster B."/>
            <person name="Gaskell J."/>
            <person name="Glotzer D."/>
            <person name="Gorecki P."/>
            <person name="Heitman J."/>
            <person name="Hesse C."/>
            <person name="Hori C."/>
            <person name="Igarashi K."/>
            <person name="Jurgens J.A."/>
            <person name="Kallen N."/>
            <person name="Kersten P."/>
            <person name="Kohler A."/>
            <person name="Kuees U."/>
            <person name="Kumar T.K.A."/>
            <person name="Kuo A."/>
            <person name="LaButti K."/>
            <person name="Larrondo L.F."/>
            <person name="Lindquist E."/>
            <person name="Ling A."/>
            <person name="Lombard V."/>
            <person name="Lucas S."/>
            <person name="Lundell T."/>
            <person name="Martin R."/>
            <person name="McLaughlin D.J."/>
            <person name="Morgenstern I."/>
            <person name="Morin E."/>
            <person name="Murat C."/>
            <person name="Nagy L.G."/>
            <person name="Nolan M."/>
            <person name="Ohm R.A."/>
            <person name="Patyshakuliyeva A."/>
            <person name="Rokas A."/>
            <person name="Ruiz-Duenas F.J."/>
            <person name="Sabat G."/>
            <person name="Salamov A."/>
            <person name="Samejima M."/>
            <person name="Schmutz J."/>
            <person name="Slot J.C."/>
            <person name="St John F."/>
            <person name="Stenlid J."/>
            <person name="Sun H."/>
            <person name="Sun S."/>
            <person name="Syed K."/>
            <person name="Tsang A."/>
            <person name="Wiebenga A."/>
            <person name="Young D."/>
            <person name="Pisabarro A."/>
            <person name="Eastwood D.C."/>
            <person name="Martin F."/>
            <person name="Cullen D."/>
            <person name="Grigoriev I.V."/>
            <person name="Hibbett D.S."/>
        </authorList>
    </citation>
    <scope>NUCLEOTIDE SEQUENCE [LARGE SCALE GENOMIC DNA]</scope>
    <source>
        <strain evidence="3">RWD-64-598 SS2</strain>
    </source>
</reference>
<protein>
    <submittedName>
        <fullName evidence="2">Uncharacterized protein</fullName>
    </submittedName>
</protein>
<gene>
    <name evidence="2" type="ORF">CONPUDRAFT_137701</name>
</gene>
<feature type="region of interest" description="Disordered" evidence="1">
    <location>
        <begin position="159"/>
        <end position="180"/>
    </location>
</feature>
<sequence>MSLIQKFEASGRRISMLPRTSQALTLGTMAMTARISSHPLLFGTSCAPPRLLSVIFDDSRVGVGSVPEWGRRRENACRRLREMALESAWDARLLRGQGGDSSEDEEMAACLLLAVIEDRYALGQGQIWHAAFVSLLRRKLEARRKAEWDPSFYNSPPSTGIALGSSSSSGPSPPGPGLARRSPRYAGLAWSIHIMRDSLSAASRGHLCSYTLHDEELVMGLPPAVPEIVLEHSTSFGLSDPAHPRDPLEGEVIRTDWWDFGAYYCLVRPLTYRMTEIALGSYEFHLARSHHSPLDAKKLENYVASLIPMQRLLNLAGERLAMLVSPIAVGIRRYAGRGGSSQHVTGDEHAIFTKLFQNGFRAGDGAPTQGTDGVDGIHSPKDELRAQEVARSLHLFLRACMGAILFPVFNDLWERIQAIDNGRGCPGDDRERLSSILDNIRKALLPYVLVMLRSLTSVVHLAWVTSAGESLRQASLRLGRSPNGAPSPDDATTPITALVTTPTPVPYSETQTLPLDSGLLHPSSFAWEGKVMQIFRMCTSPHLFGRPSWEEPFSIWSRVILSSTPIEDGGTDLSRSEKLAGTRILLDIARVMAWAFPTISDDLIYEVHKTYEGMKALGISEDTAGPGSSSDLSVEGALSDASDRYSGLIPKVTPAEAVPTVKEVLEGVPHERVSDVFFGGGGATGLGLEGHERDSRFIEDLCLDLNRLKIDKASSHTGTDSVNASPGQVMANDARNTYLNMLAAGPSSLRSPSTVSSHSQPSSMLQDVGVFNPTMNYAPSVNQVWNAAAQPESSHPSYTLPTWEGASPLPGSSQGFAQQSPSYAGDLTEEALSLHQQGYQPDSLSAFPVASLDHESAAASDPVSYPTEAELEDEFQRIFGGRKPDEAQDRLASQGFNLESFNWSGF</sequence>
<evidence type="ECO:0000313" key="3">
    <source>
        <dbReference type="Proteomes" id="UP000053558"/>
    </source>
</evidence>
<keyword evidence="3" id="KW-1185">Reference proteome</keyword>
<dbReference type="AlphaFoldDB" id="A0A5M3MMW2"/>
<accession>A0A5M3MMW2</accession>
<evidence type="ECO:0000256" key="1">
    <source>
        <dbReference type="SAM" id="MobiDB-lite"/>
    </source>
</evidence>
<proteinExistence type="predicted"/>
<feature type="compositionally biased region" description="Polar residues" evidence="1">
    <location>
        <begin position="810"/>
        <end position="822"/>
    </location>
</feature>
<name>A0A5M3MMW2_CONPW</name>